<dbReference type="PANTHER" id="PTHR23028">
    <property type="entry name" value="ACETYLTRANSFERASE"/>
    <property type="match status" value="1"/>
</dbReference>
<reference evidence="4" key="1">
    <citation type="submission" date="2016-10" db="EMBL/GenBank/DDBJ databases">
        <authorList>
            <person name="Varghese N."/>
            <person name="Submissions S."/>
        </authorList>
    </citation>
    <scope>NUCLEOTIDE SEQUENCE [LARGE SCALE GENOMIC DNA]</scope>
    <source>
        <strain evidence="4">CGMCC 1.7061</strain>
    </source>
</reference>
<keyword evidence="1" id="KW-0812">Transmembrane</keyword>
<dbReference type="STRING" id="488535.SAMN04487963_2865"/>
<sequence length="370" mass="42185">MGQSAQTELKALTSLRGIAALFVMFHHFMFVAMLEVAQFVPSRLIQKSYLWVDLFFVLSGFVLAYVYHTTFQSSVSRKHYWHFMQARFVRVYPLHIFMVLIFVGYETMQWVLSVSGAPGIHALDAPFTNKQSIETLITNVFLLQTFHWQSYWNEPAWSISAEWITYFVIPFTIGKVLRLGESKLALLAISALLPLIAIEWYFGDLGLYYAGWPMLIRCFCEATLGILAFRCYKEGRLKSLANAELLTPVLFLNLLILAFPGPGVPSVAGFVWLVLCASRLPSSQGHILNHPLLVYLGKISYSIYLVHWLFVDMVRDAGPVLIGTPFHETMPLSAQMYSIVAMTILTIGISALTYRYIEEPVRRRFRPKSI</sequence>
<dbReference type="AlphaFoldDB" id="A0A1I4RNP3"/>
<dbReference type="InterPro" id="IPR050879">
    <property type="entry name" value="Acyltransferase_3"/>
</dbReference>
<keyword evidence="1" id="KW-0472">Membrane</keyword>
<feature type="domain" description="Acyltransferase 3" evidence="2">
    <location>
        <begin position="11"/>
        <end position="354"/>
    </location>
</feature>
<dbReference type="EMBL" id="FOUE01000004">
    <property type="protein sequence ID" value="SFM53841.1"/>
    <property type="molecule type" value="Genomic_DNA"/>
</dbReference>
<dbReference type="RefSeq" id="WP_175481930.1">
    <property type="nucleotide sequence ID" value="NZ_FOUE01000004.1"/>
</dbReference>
<name>A0A1I4RNP3_9GAMM</name>
<feature type="transmembrane region" description="Helical" evidence="1">
    <location>
        <begin position="156"/>
        <end position="177"/>
    </location>
</feature>
<protein>
    <submittedName>
        <fullName evidence="3">Peptidoglycan/LPS O-acetylase OafA/YrhL, contains acyltransferase and SGNH-hydrolase domains</fullName>
    </submittedName>
</protein>
<feature type="transmembrane region" description="Helical" evidence="1">
    <location>
        <begin position="264"/>
        <end position="280"/>
    </location>
</feature>
<gene>
    <name evidence="3" type="ORF">SAMN04487963_2865</name>
</gene>
<evidence type="ECO:0000313" key="3">
    <source>
        <dbReference type="EMBL" id="SFM53841.1"/>
    </source>
</evidence>
<dbReference type="InterPro" id="IPR002656">
    <property type="entry name" value="Acyl_transf_3_dom"/>
</dbReference>
<dbReference type="GO" id="GO:0016020">
    <property type="term" value="C:membrane"/>
    <property type="evidence" value="ECO:0007669"/>
    <property type="project" value="TreeGrafter"/>
</dbReference>
<feature type="transmembrane region" description="Helical" evidence="1">
    <location>
        <begin position="49"/>
        <end position="67"/>
    </location>
</feature>
<proteinExistence type="predicted"/>
<dbReference type="Pfam" id="PF01757">
    <property type="entry name" value="Acyl_transf_3"/>
    <property type="match status" value="1"/>
</dbReference>
<dbReference type="Proteomes" id="UP000198519">
    <property type="component" value="Unassembled WGS sequence"/>
</dbReference>
<keyword evidence="3" id="KW-0808">Transferase</keyword>
<dbReference type="GO" id="GO:0000271">
    <property type="term" value="P:polysaccharide biosynthetic process"/>
    <property type="evidence" value="ECO:0007669"/>
    <property type="project" value="TreeGrafter"/>
</dbReference>
<dbReference type="GO" id="GO:0016747">
    <property type="term" value="F:acyltransferase activity, transferring groups other than amino-acyl groups"/>
    <property type="evidence" value="ECO:0007669"/>
    <property type="project" value="InterPro"/>
</dbReference>
<feature type="transmembrane region" description="Helical" evidence="1">
    <location>
        <begin position="292"/>
        <end position="311"/>
    </location>
</feature>
<keyword evidence="3" id="KW-0378">Hydrolase</keyword>
<organism evidence="3 4">
    <name type="scientific">Marinobacter zhejiangensis</name>
    <dbReference type="NCBI Taxonomy" id="488535"/>
    <lineage>
        <taxon>Bacteria</taxon>
        <taxon>Pseudomonadati</taxon>
        <taxon>Pseudomonadota</taxon>
        <taxon>Gammaproteobacteria</taxon>
        <taxon>Pseudomonadales</taxon>
        <taxon>Marinobacteraceae</taxon>
        <taxon>Marinobacter</taxon>
    </lineage>
</organism>
<dbReference type="PANTHER" id="PTHR23028:SF53">
    <property type="entry name" value="ACYL_TRANSF_3 DOMAIN-CONTAINING PROTEIN"/>
    <property type="match status" value="1"/>
</dbReference>
<dbReference type="GO" id="GO:0016787">
    <property type="term" value="F:hydrolase activity"/>
    <property type="evidence" value="ECO:0007669"/>
    <property type="project" value="UniProtKB-KW"/>
</dbReference>
<keyword evidence="4" id="KW-1185">Reference proteome</keyword>
<evidence type="ECO:0000313" key="4">
    <source>
        <dbReference type="Proteomes" id="UP000198519"/>
    </source>
</evidence>
<feature type="transmembrane region" description="Helical" evidence="1">
    <location>
        <begin position="184"/>
        <end position="203"/>
    </location>
</feature>
<feature type="transmembrane region" description="Helical" evidence="1">
    <location>
        <begin position="18"/>
        <end position="37"/>
    </location>
</feature>
<feature type="transmembrane region" description="Helical" evidence="1">
    <location>
        <begin position="88"/>
        <end position="105"/>
    </location>
</feature>
<keyword evidence="3" id="KW-0012">Acyltransferase</keyword>
<evidence type="ECO:0000259" key="2">
    <source>
        <dbReference type="Pfam" id="PF01757"/>
    </source>
</evidence>
<feature type="transmembrane region" description="Helical" evidence="1">
    <location>
        <begin position="336"/>
        <end position="357"/>
    </location>
</feature>
<accession>A0A1I4RNP3</accession>
<keyword evidence="1" id="KW-1133">Transmembrane helix</keyword>
<evidence type="ECO:0000256" key="1">
    <source>
        <dbReference type="SAM" id="Phobius"/>
    </source>
</evidence>